<feature type="compositionally biased region" description="Low complexity" evidence="2">
    <location>
        <begin position="959"/>
        <end position="971"/>
    </location>
</feature>
<dbReference type="Proteomes" id="UP001460270">
    <property type="component" value="Unassembled WGS sequence"/>
</dbReference>
<feature type="compositionally biased region" description="Acidic residues" evidence="2">
    <location>
        <begin position="645"/>
        <end position="657"/>
    </location>
</feature>
<organism evidence="4 5">
    <name type="scientific">Mugilogobius chulae</name>
    <name type="common">yellowstripe goby</name>
    <dbReference type="NCBI Taxonomy" id="88201"/>
    <lineage>
        <taxon>Eukaryota</taxon>
        <taxon>Metazoa</taxon>
        <taxon>Chordata</taxon>
        <taxon>Craniata</taxon>
        <taxon>Vertebrata</taxon>
        <taxon>Euteleostomi</taxon>
        <taxon>Actinopterygii</taxon>
        <taxon>Neopterygii</taxon>
        <taxon>Teleostei</taxon>
        <taxon>Neoteleostei</taxon>
        <taxon>Acanthomorphata</taxon>
        <taxon>Gobiaria</taxon>
        <taxon>Gobiiformes</taxon>
        <taxon>Gobioidei</taxon>
        <taxon>Gobiidae</taxon>
        <taxon>Gobionellinae</taxon>
        <taxon>Mugilogobius</taxon>
    </lineage>
</organism>
<sequence length="1149" mass="131140">MKRWSQNPTLTQTLFELAEQDDLQVRASSISVFMVWLQVGNEEVVAQGATRKEASVKAMSLALERLKKQSKGAVLEETDKNEAGKQLQEETVREQGEEKLPEEKQARSVSEEENSCPGPSADFGSEEETSADSVMRSFARIFVNLFYKEHTVCDVVEERVLRTDITSDVTDSNERDSQSLQKTDITASSDTVVESGDQRSKGTKISEVRTEETTVETPHFDGGRSMNESEILGRQEVVLEAKDVISKADKTTEKVASTSDSTISETKDQESMSILCMLFENMRIWTKQEEEEVSLVETSVSETESLQVRTEDTAIEKSDLEGCRPVDESEIIGEQEQVLETEVVICDENNTPETVASSSPADDQESCAGPSSFIHMIKTILARKEPVVESEELAFHDAVEEKQRDVDSLEETAFERLHEEQEEEPELERRFVRLRFVNEYEQRSQDSLKNIGTEMKTAAEFSSEEEEATDEYQIFGEEQNEPEKLEPTAEEGTLVVSVPEEEATEEVGQTAEESMSILCMLFENMRIWTKQEEEKVSLVETSVSETESLQVRTEETAIEKSDLEGCRPVNESEELAFQDAVEEKQRDVDSLEETAFERLHEEQEEEKPELERRFVRLRFANKFERRSQDLLKNIRTEMKTAAEFSSEEEEATDEEQNESEKLEPTAEEGTLVVSFPEEEATEEVGQTAEESMSIMCMLFENMRIWTKQEEEKVSLVETSVSETESLQVRTEDTAIEKSDLESCRPVDESEIIGEQEQFLETEVVICDENNTPETVASSSPADDQESCARPSSFIHMIKTILARKEPVVESEELAFHDAVEEKQRDVDSLEETAFERLHEKQEEEPELERRFVHLRFVNEYEQRSQDSLKNTGTEMKTAAEFSSEEKEATDEYQIFGEEQNEPEKLEPTAEEGTLVVSVPEEEATEEVGQTAEESMSILCMLFENMRIWTKQEEEEVSLVETSVSETESLQVRTEETAIEKSDLEDIGSEEGTSTGFASEQDKEDKQEHKVTDKAGWTAEEEDSLDSDNAQHYFVDLGDEKSDTAALEKAFEEENRQKDSEEERQEQVIEVQVERMYQVFWLKSVIYLPDPDSVEQEERRTSTENMRAVTLVSTFPIIIHHSVTEEQMKTLMREPTEDVCLEFDSVEELE</sequence>
<gene>
    <name evidence="4" type="ORF">WMY93_015042</name>
</gene>
<proteinExistence type="predicted"/>
<feature type="region of interest" description="Disordered" evidence="2">
    <location>
        <begin position="168"/>
        <end position="226"/>
    </location>
</feature>
<feature type="compositionally biased region" description="Basic and acidic residues" evidence="2">
    <location>
        <begin position="77"/>
        <end position="110"/>
    </location>
</feature>
<keyword evidence="1" id="KW-0694">RNA-binding</keyword>
<keyword evidence="5" id="KW-1185">Reference proteome</keyword>
<feature type="compositionally biased region" description="Basic and acidic residues" evidence="2">
    <location>
        <begin position="999"/>
        <end position="1012"/>
    </location>
</feature>
<dbReference type="PROSITE" id="PS50137">
    <property type="entry name" value="DS_RBD"/>
    <property type="match status" value="1"/>
</dbReference>
<dbReference type="GO" id="GO:0003723">
    <property type="term" value="F:RNA binding"/>
    <property type="evidence" value="ECO:0007669"/>
    <property type="project" value="UniProtKB-UniRule"/>
</dbReference>
<feature type="compositionally biased region" description="Basic and acidic residues" evidence="2">
    <location>
        <begin position="972"/>
        <end position="983"/>
    </location>
</feature>
<comment type="caution">
    <text evidence="4">The sequence shown here is derived from an EMBL/GenBank/DDBJ whole genome shotgun (WGS) entry which is preliminary data.</text>
</comment>
<dbReference type="AlphaFoldDB" id="A0AAW0P0Y8"/>
<feature type="region of interest" description="Disordered" evidence="2">
    <location>
        <begin position="72"/>
        <end position="128"/>
    </location>
</feature>
<evidence type="ECO:0000256" key="2">
    <source>
        <dbReference type="SAM" id="MobiDB-lite"/>
    </source>
</evidence>
<feature type="region of interest" description="Disordered" evidence="2">
    <location>
        <begin position="959"/>
        <end position="1027"/>
    </location>
</feature>
<evidence type="ECO:0000259" key="3">
    <source>
        <dbReference type="PROSITE" id="PS50137"/>
    </source>
</evidence>
<accession>A0AAW0P0Y8</accession>
<feature type="domain" description="DRBM" evidence="3">
    <location>
        <begin position="1"/>
        <end position="68"/>
    </location>
</feature>
<name>A0AAW0P0Y8_9GOBI</name>
<feature type="compositionally biased region" description="Basic and acidic residues" evidence="2">
    <location>
        <begin position="196"/>
        <end position="222"/>
    </location>
</feature>
<evidence type="ECO:0000256" key="1">
    <source>
        <dbReference type="PROSITE-ProRule" id="PRU00266"/>
    </source>
</evidence>
<dbReference type="InterPro" id="IPR014720">
    <property type="entry name" value="dsRBD_dom"/>
</dbReference>
<dbReference type="EMBL" id="JBBPFD010000010">
    <property type="protein sequence ID" value="KAK7910358.1"/>
    <property type="molecule type" value="Genomic_DNA"/>
</dbReference>
<protein>
    <recommendedName>
        <fullName evidence="3">DRBM domain-containing protein</fullName>
    </recommendedName>
</protein>
<evidence type="ECO:0000313" key="4">
    <source>
        <dbReference type="EMBL" id="KAK7910358.1"/>
    </source>
</evidence>
<evidence type="ECO:0000313" key="5">
    <source>
        <dbReference type="Proteomes" id="UP001460270"/>
    </source>
</evidence>
<feature type="compositionally biased region" description="Polar residues" evidence="2">
    <location>
        <begin position="178"/>
        <end position="192"/>
    </location>
</feature>
<feature type="region of interest" description="Disordered" evidence="2">
    <location>
        <begin position="641"/>
        <end position="668"/>
    </location>
</feature>
<reference evidence="5" key="1">
    <citation type="submission" date="2024-04" db="EMBL/GenBank/DDBJ databases">
        <title>Salinicola lusitanus LLJ914,a marine bacterium isolated from the Okinawa Trough.</title>
        <authorList>
            <person name="Li J."/>
        </authorList>
    </citation>
    <scope>NUCLEOTIDE SEQUENCE [LARGE SCALE GENOMIC DNA]</scope>
</reference>